<dbReference type="GeneID" id="117650686"/>
<organism evidence="3">
    <name type="scientific">Thrips palmi</name>
    <name type="common">Melon thrips</name>
    <dbReference type="NCBI Taxonomy" id="161013"/>
    <lineage>
        <taxon>Eukaryota</taxon>
        <taxon>Metazoa</taxon>
        <taxon>Ecdysozoa</taxon>
        <taxon>Arthropoda</taxon>
        <taxon>Hexapoda</taxon>
        <taxon>Insecta</taxon>
        <taxon>Pterygota</taxon>
        <taxon>Neoptera</taxon>
        <taxon>Paraneoptera</taxon>
        <taxon>Thysanoptera</taxon>
        <taxon>Terebrantia</taxon>
        <taxon>Thripoidea</taxon>
        <taxon>Thripidae</taxon>
        <taxon>Thrips</taxon>
    </lineage>
</organism>
<proteinExistence type="predicted"/>
<accession>A0A6P8ZXL8</accession>
<evidence type="ECO:0000313" key="3">
    <source>
        <dbReference type="RefSeq" id="XP_034250157.1"/>
    </source>
</evidence>
<sequence>MLPQPDLLQWLLPVPQPEPLPEMVGMLPQPDLLQWLLPVPLGGLQLLPLPELVGMLRILFLLPLPELVGMLPQPDLLQWLLPVPQPEPLPELGGHGVPARASGHAVAAAARAPTVNPLPGAPAGAGGHAIDHGRQDGERRAQRRSIPLTFEEELEEYKRIRHHKYG</sequence>
<reference evidence="3" key="1">
    <citation type="submission" date="2025-08" db="UniProtKB">
        <authorList>
            <consortium name="RefSeq"/>
        </authorList>
    </citation>
    <scope>IDENTIFICATION</scope>
    <source>
        <tissue evidence="3">Total insect</tissue>
    </source>
</reference>
<feature type="region of interest" description="Disordered" evidence="1">
    <location>
        <begin position="122"/>
        <end position="148"/>
    </location>
</feature>
<protein>
    <submittedName>
        <fullName evidence="3">Inverted formin-2-like</fullName>
    </submittedName>
</protein>
<name>A0A6P8ZXL8_THRPL</name>
<evidence type="ECO:0000256" key="1">
    <source>
        <dbReference type="SAM" id="MobiDB-lite"/>
    </source>
</evidence>
<evidence type="ECO:0000313" key="2">
    <source>
        <dbReference type="Proteomes" id="UP000515158"/>
    </source>
</evidence>
<dbReference type="InParanoid" id="A0A6P8ZXL8"/>
<dbReference type="RefSeq" id="XP_034250157.1">
    <property type="nucleotide sequence ID" value="XM_034394266.1"/>
</dbReference>
<dbReference type="Proteomes" id="UP000515158">
    <property type="component" value="Unplaced"/>
</dbReference>
<dbReference type="KEGG" id="tpal:117650686"/>
<dbReference type="AlphaFoldDB" id="A0A6P8ZXL8"/>
<keyword evidence="2" id="KW-1185">Reference proteome</keyword>
<feature type="compositionally biased region" description="Basic and acidic residues" evidence="1">
    <location>
        <begin position="129"/>
        <end position="140"/>
    </location>
</feature>
<gene>
    <name evidence="3" type="primary">LOC117650686</name>
</gene>